<protein>
    <submittedName>
        <fullName evidence="1">Uncharacterized protein</fullName>
    </submittedName>
</protein>
<comment type="caution">
    <text evidence="1">The sequence shown here is derived from an EMBL/GenBank/DDBJ whole genome shotgun (WGS) entry which is preliminary data.</text>
</comment>
<accession>A0ACB9P357</accession>
<gene>
    <name evidence="1" type="ORF">MLD38_027737</name>
</gene>
<dbReference type="EMBL" id="CM042886">
    <property type="protein sequence ID" value="KAI4343208.1"/>
    <property type="molecule type" value="Genomic_DNA"/>
</dbReference>
<evidence type="ECO:0000313" key="2">
    <source>
        <dbReference type="Proteomes" id="UP001057402"/>
    </source>
</evidence>
<reference evidence="2" key="1">
    <citation type="journal article" date="2023" name="Front. Plant Sci.">
        <title>Chromosomal-level genome assembly of Melastoma candidum provides insights into trichome evolution.</title>
        <authorList>
            <person name="Zhong Y."/>
            <person name="Wu W."/>
            <person name="Sun C."/>
            <person name="Zou P."/>
            <person name="Liu Y."/>
            <person name="Dai S."/>
            <person name="Zhou R."/>
        </authorList>
    </citation>
    <scope>NUCLEOTIDE SEQUENCE [LARGE SCALE GENOMIC DNA]</scope>
</reference>
<proteinExistence type="predicted"/>
<evidence type="ECO:0000313" key="1">
    <source>
        <dbReference type="EMBL" id="KAI4343208.1"/>
    </source>
</evidence>
<dbReference type="Proteomes" id="UP001057402">
    <property type="component" value="Chromosome 7"/>
</dbReference>
<name>A0ACB9P357_9MYRT</name>
<sequence>MSCPGIRVSPGTVSVHHGTASKASHRRVRVVELIIRCLMCGLAFVVAVLVGTDSHVREIFGNRKAATFTDMKALIFLVIANGTAASYSLVQASRSVASMIRGNVLFSKPLAWVIFSGDQVMAYVMVAALAASLQSAVLAKAGQPELQWKKICDLYERFCTQVGEGIAVDEVYHVSVMPCYDKKLEAVSDNFSFQLDSPRDADEAMTLTEMKEVDFKGLEESQLDTLMKNVDQNGNLYGVCGSSGGYAETIFRYAAKELYNLDLKGPLDFKIIINADLQEVTLDVDGKRVLKFALCHGFRNLQNVGCLNGGGQIKPGAGKTVKDLIQALETIYMEKVYVADPFKNPRVRKLYEEWLEQPGSKKANKHMHTEYRRIVKSLTSELHNW</sequence>
<organism evidence="1 2">
    <name type="scientific">Melastoma candidum</name>
    <dbReference type="NCBI Taxonomy" id="119954"/>
    <lineage>
        <taxon>Eukaryota</taxon>
        <taxon>Viridiplantae</taxon>
        <taxon>Streptophyta</taxon>
        <taxon>Embryophyta</taxon>
        <taxon>Tracheophyta</taxon>
        <taxon>Spermatophyta</taxon>
        <taxon>Magnoliopsida</taxon>
        <taxon>eudicotyledons</taxon>
        <taxon>Gunneridae</taxon>
        <taxon>Pentapetalae</taxon>
        <taxon>rosids</taxon>
        <taxon>malvids</taxon>
        <taxon>Myrtales</taxon>
        <taxon>Melastomataceae</taxon>
        <taxon>Melastomatoideae</taxon>
        <taxon>Melastomateae</taxon>
        <taxon>Melastoma</taxon>
    </lineage>
</organism>
<keyword evidence="2" id="KW-1185">Reference proteome</keyword>